<evidence type="ECO:0000256" key="5">
    <source>
        <dbReference type="ARBA" id="ARBA00078257"/>
    </source>
</evidence>
<feature type="domain" description="Tryptophan synthase beta chain-like PALP" evidence="7">
    <location>
        <begin position="20"/>
        <end position="324"/>
    </location>
</feature>
<reference evidence="8 9" key="1">
    <citation type="submission" date="2017-03" db="EMBL/GenBank/DDBJ databases">
        <authorList>
            <person name="Afonso C.L."/>
            <person name="Miller P.J."/>
            <person name="Scott M.A."/>
            <person name="Spackman E."/>
            <person name="Goraichik I."/>
            <person name="Dimitrov K.M."/>
            <person name="Suarez D.L."/>
            <person name="Swayne D.E."/>
        </authorList>
    </citation>
    <scope>NUCLEOTIDE SEQUENCE [LARGE SCALE GENOMIC DNA]</scope>
    <source>
        <strain evidence="8 9">CECT 7745</strain>
    </source>
</reference>
<dbReference type="GO" id="GO:0006535">
    <property type="term" value="P:cysteine biosynthetic process from serine"/>
    <property type="evidence" value="ECO:0007669"/>
    <property type="project" value="InterPro"/>
</dbReference>
<protein>
    <recommendedName>
        <fullName evidence="4">Cysteine synthase B</fullName>
    </recommendedName>
    <alternativeName>
        <fullName evidence="5">O-acetylserine (thiol)-lyase B</fullName>
    </alternativeName>
    <alternativeName>
        <fullName evidence="6">O-acetylserine sulfhydrylase B</fullName>
    </alternativeName>
</protein>
<evidence type="ECO:0000256" key="1">
    <source>
        <dbReference type="ARBA" id="ARBA00001933"/>
    </source>
</evidence>
<evidence type="ECO:0000313" key="8">
    <source>
        <dbReference type="EMBL" id="SMC12710.1"/>
    </source>
</evidence>
<keyword evidence="9" id="KW-1185">Reference proteome</keyword>
<evidence type="ECO:0000256" key="6">
    <source>
        <dbReference type="ARBA" id="ARBA00079153"/>
    </source>
</evidence>
<dbReference type="Proteomes" id="UP000193224">
    <property type="component" value="Unassembled WGS sequence"/>
</dbReference>
<proteinExistence type="inferred from homology"/>
<dbReference type="PROSITE" id="PS00901">
    <property type="entry name" value="CYS_SYNTHASE"/>
    <property type="match status" value="1"/>
</dbReference>
<comment type="similarity">
    <text evidence="2">Belongs to the cysteine synthase/cystathionine beta-synthase family.</text>
</comment>
<dbReference type="RefSeq" id="WP_085800663.1">
    <property type="nucleotide sequence ID" value="NZ_FWXB01000009.1"/>
</dbReference>
<comment type="cofactor">
    <cofactor evidence="1">
        <name>pyridoxal 5'-phosphate</name>
        <dbReference type="ChEBI" id="CHEBI:597326"/>
    </cofactor>
</comment>
<dbReference type="EMBL" id="FWXB01000009">
    <property type="protein sequence ID" value="SMC12710.1"/>
    <property type="molecule type" value="Genomic_DNA"/>
</dbReference>
<dbReference type="FunFam" id="3.40.50.1100:FF:000003">
    <property type="entry name" value="Cystathionine beta-synthase"/>
    <property type="match status" value="1"/>
</dbReference>
<dbReference type="InterPro" id="IPR001216">
    <property type="entry name" value="P-phosphate_BS"/>
</dbReference>
<dbReference type="SUPFAM" id="SSF53686">
    <property type="entry name" value="Tryptophan synthase beta subunit-like PLP-dependent enzymes"/>
    <property type="match status" value="1"/>
</dbReference>
<dbReference type="Gene3D" id="3.40.50.1100">
    <property type="match status" value="2"/>
</dbReference>
<dbReference type="InterPro" id="IPR001926">
    <property type="entry name" value="TrpB-like_PALP"/>
</dbReference>
<dbReference type="GO" id="GO:0016765">
    <property type="term" value="F:transferase activity, transferring alkyl or aryl (other than methyl) groups"/>
    <property type="evidence" value="ECO:0007669"/>
    <property type="project" value="UniProtKB-ARBA"/>
</dbReference>
<dbReference type="InterPro" id="IPR036052">
    <property type="entry name" value="TrpB-like_PALP_sf"/>
</dbReference>
<dbReference type="OrthoDB" id="9805733at2"/>
<name>A0A1X7BT44_9RHOB</name>
<evidence type="ECO:0000256" key="3">
    <source>
        <dbReference type="ARBA" id="ARBA00022898"/>
    </source>
</evidence>
<evidence type="ECO:0000259" key="7">
    <source>
        <dbReference type="Pfam" id="PF00291"/>
    </source>
</evidence>
<sequence>MAENEIRRTEGRGRLFDSVLDTIGDTPVIRVNNLAPEGVRMYVKAEAFNPAASVKDRLAVNIIEAAERSGALKPGQTVVEATSGNTGIGLAMVCAQKGYPLVVTMADSFSIERRRLMRILGAKVVLTPRAEKGLGMYKKAVELSEAHGWFLAHQFETEANADIHEVTTAREIMADFDGERLDYLVTGYGTGGTVTGIGRVLRKERPDTKIILTEPANAAIVSSGHAQERLPDGAPAVSHPEFEPHPIQGWTPDFIPLVLQEAIDGGLYDDLIPVPGPEGIKWARELASKEGIFTGISGGSTFAVAMGVAEKAAPGSVILAMLPDTGERYMTTPLFEGIPEDMSDEEAEISRSTPGFQM</sequence>
<gene>
    <name evidence="8" type="ORF">ROA7745_02540</name>
</gene>
<dbReference type="CDD" id="cd01561">
    <property type="entry name" value="CBS_like"/>
    <property type="match status" value="1"/>
</dbReference>
<dbReference type="InterPro" id="IPR050214">
    <property type="entry name" value="Cys_Synth/Cystath_Beta-Synth"/>
</dbReference>
<organism evidence="8 9">
    <name type="scientific">Roseovarius aestuarii</name>
    <dbReference type="NCBI Taxonomy" id="475083"/>
    <lineage>
        <taxon>Bacteria</taxon>
        <taxon>Pseudomonadati</taxon>
        <taxon>Pseudomonadota</taxon>
        <taxon>Alphaproteobacteria</taxon>
        <taxon>Rhodobacterales</taxon>
        <taxon>Roseobacteraceae</taxon>
        <taxon>Roseovarius</taxon>
    </lineage>
</organism>
<evidence type="ECO:0000256" key="4">
    <source>
        <dbReference type="ARBA" id="ARBA00072081"/>
    </source>
</evidence>
<evidence type="ECO:0000256" key="2">
    <source>
        <dbReference type="ARBA" id="ARBA00007103"/>
    </source>
</evidence>
<dbReference type="AlphaFoldDB" id="A0A1X7BT44"/>
<accession>A0A1X7BT44</accession>
<dbReference type="Pfam" id="PF00291">
    <property type="entry name" value="PALP"/>
    <property type="match status" value="1"/>
</dbReference>
<dbReference type="PANTHER" id="PTHR10314">
    <property type="entry name" value="CYSTATHIONINE BETA-SYNTHASE"/>
    <property type="match status" value="1"/>
</dbReference>
<evidence type="ECO:0000313" key="9">
    <source>
        <dbReference type="Proteomes" id="UP000193224"/>
    </source>
</evidence>
<keyword evidence="3" id="KW-0663">Pyridoxal phosphate</keyword>